<keyword evidence="1" id="KW-0472">Membrane</keyword>
<evidence type="ECO:0000256" key="1">
    <source>
        <dbReference type="SAM" id="Phobius"/>
    </source>
</evidence>
<dbReference type="Pfam" id="PF19560">
    <property type="entry name" value="DUF6082"/>
    <property type="match status" value="1"/>
</dbReference>
<evidence type="ECO:0000313" key="2">
    <source>
        <dbReference type="EMBL" id="RCG31623.1"/>
    </source>
</evidence>
<reference evidence="2 3" key="1">
    <citation type="submission" date="2018-06" db="EMBL/GenBank/DDBJ databases">
        <title>Sphaerisporangium craniellae sp. nov., isolated from a marine sponge in the South China Sea.</title>
        <authorList>
            <person name="Li L."/>
        </authorList>
    </citation>
    <scope>NUCLEOTIDE SEQUENCE [LARGE SCALE GENOMIC DNA]</scope>
    <source>
        <strain evidence="2 3">CCTCC AA 208026</strain>
    </source>
</reference>
<dbReference type="Proteomes" id="UP000253094">
    <property type="component" value="Unassembled WGS sequence"/>
</dbReference>
<dbReference type="AlphaFoldDB" id="A0A367FMJ9"/>
<keyword evidence="1" id="KW-1133">Transmembrane helix</keyword>
<sequence length="223" mass="25063">MSHLVPFLTVLLVLLAVVLVALSPLALDVLDDGGKWSQRSEIGQTYGAAAALISVFALTAITVSLVLQAREAKLAREQASRTTHNELITMALENPLYRECWGVFSDEKDENSLKQQLYMNLIVSYWQTRFELGTFSETHLRHGAASIFSARPGRTFWKDAREARIRTSQTRKARRFHAILDEEYDKSISTTPVLDTSTEVGGTRMATLLRKIADHLDEKQQVN</sequence>
<dbReference type="InterPro" id="IPR045728">
    <property type="entry name" value="DUF6082"/>
</dbReference>
<accession>A0A367FMJ9</accession>
<feature type="transmembrane region" description="Helical" evidence="1">
    <location>
        <begin position="46"/>
        <end position="67"/>
    </location>
</feature>
<comment type="caution">
    <text evidence="2">The sequence shown here is derived from an EMBL/GenBank/DDBJ whole genome shotgun (WGS) entry which is preliminary data.</text>
</comment>
<organism evidence="2 3">
    <name type="scientific">Sphaerisporangium album</name>
    <dbReference type="NCBI Taxonomy" id="509200"/>
    <lineage>
        <taxon>Bacteria</taxon>
        <taxon>Bacillati</taxon>
        <taxon>Actinomycetota</taxon>
        <taxon>Actinomycetes</taxon>
        <taxon>Streptosporangiales</taxon>
        <taxon>Streptosporangiaceae</taxon>
        <taxon>Sphaerisporangium</taxon>
    </lineage>
</organism>
<keyword evidence="1" id="KW-0812">Transmembrane</keyword>
<proteinExistence type="predicted"/>
<evidence type="ECO:0000313" key="3">
    <source>
        <dbReference type="Proteomes" id="UP000253094"/>
    </source>
</evidence>
<gene>
    <name evidence="2" type="ORF">DQ384_08655</name>
</gene>
<protein>
    <submittedName>
        <fullName evidence="2">Uncharacterized protein</fullName>
    </submittedName>
</protein>
<name>A0A367FMJ9_9ACTN</name>
<dbReference type="EMBL" id="QOIL01000004">
    <property type="protein sequence ID" value="RCG31623.1"/>
    <property type="molecule type" value="Genomic_DNA"/>
</dbReference>
<keyword evidence="3" id="KW-1185">Reference proteome</keyword>